<dbReference type="AlphaFoldDB" id="A0A246BG02"/>
<protein>
    <submittedName>
        <fullName evidence="2">Uncharacterized protein</fullName>
    </submittedName>
</protein>
<gene>
    <name evidence="2" type="ORF">CBQ26_16745</name>
    <name evidence="1" type="ORF">CBQ26_18970</name>
</gene>
<dbReference type="Proteomes" id="UP000197208">
    <property type="component" value="Unassembled WGS sequence"/>
</dbReference>
<comment type="caution">
    <text evidence="2">The sequence shown here is derived from an EMBL/GenBank/DDBJ whole genome shotgun (WGS) entry which is preliminary data.</text>
</comment>
<accession>A0A246BG02</accession>
<dbReference type="EMBL" id="NHMK01000032">
    <property type="protein sequence ID" value="OWL93667.1"/>
    <property type="molecule type" value="Genomic_DNA"/>
</dbReference>
<evidence type="ECO:0000313" key="3">
    <source>
        <dbReference type="Proteomes" id="UP000197208"/>
    </source>
</evidence>
<reference evidence="2 3" key="1">
    <citation type="submission" date="2017-05" db="EMBL/GenBank/DDBJ databases">
        <title>De novo genome assembly of Deniococcus indicus strain DR1.</title>
        <authorList>
            <person name="Chauhan D."/>
            <person name="Yennamalli R.M."/>
            <person name="Priyadarshini R."/>
        </authorList>
    </citation>
    <scope>NUCLEOTIDE SEQUENCE [LARGE SCALE GENOMIC DNA]</scope>
    <source>
        <strain evidence="2 3">DR1</strain>
    </source>
</reference>
<evidence type="ECO:0000313" key="1">
    <source>
        <dbReference type="EMBL" id="OWL93667.1"/>
    </source>
</evidence>
<dbReference type="EMBL" id="NHMK01000027">
    <property type="protein sequence ID" value="OWL94147.1"/>
    <property type="molecule type" value="Genomic_DNA"/>
</dbReference>
<proteinExistence type="predicted"/>
<keyword evidence="3" id="KW-1185">Reference proteome</keyword>
<evidence type="ECO:0000313" key="2">
    <source>
        <dbReference type="EMBL" id="OWL94147.1"/>
    </source>
</evidence>
<sequence length="184" mass="20654">MLIFVTFPLWSASFWRTTTRAMDARNEREACLAFIHARPGWTTATDLERRLDDLQLTTDAEFSQDLQVAQAQLAAHAAPAGHVRLYGLPAHATQHWWFGRAQLPGRAFTLRSPDFQRVPGLSVLVLDLPWKGGAFLPVELITPCGTYHQTVTLLLRTDDVGSVRIRTQKGRVQVSEQVIPVTRP</sequence>
<organism evidence="2 3">
    <name type="scientific">Deinococcus indicus</name>
    <dbReference type="NCBI Taxonomy" id="223556"/>
    <lineage>
        <taxon>Bacteria</taxon>
        <taxon>Thermotogati</taxon>
        <taxon>Deinococcota</taxon>
        <taxon>Deinococci</taxon>
        <taxon>Deinococcales</taxon>
        <taxon>Deinococcaceae</taxon>
        <taxon>Deinococcus</taxon>
    </lineage>
</organism>
<name>A0A246BG02_9DEIO</name>